<dbReference type="STRING" id="436017.A4RXV5"/>
<reference evidence="4 5" key="1">
    <citation type="journal article" date="2007" name="Proc. Natl. Acad. Sci. U.S.A.">
        <title>The tiny eukaryote Ostreococcus provides genomic insights into the paradox of plankton speciation.</title>
        <authorList>
            <person name="Palenik B."/>
            <person name="Grimwood J."/>
            <person name="Aerts A."/>
            <person name="Rouze P."/>
            <person name="Salamov A."/>
            <person name="Putnam N."/>
            <person name="Dupont C."/>
            <person name="Jorgensen R."/>
            <person name="Derelle E."/>
            <person name="Rombauts S."/>
            <person name="Zhou K."/>
            <person name="Otillar R."/>
            <person name="Merchant S.S."/>
            <person name="Podell S."/>
            <person name="Gaasterland T."/>
            <person name="Napoli C."/>
            <person name="Gendler K."/>
            <person name="Manuell A."/>
            <person name="Tai V."/>
            <person name="Vallon O."/>
            <person name="Piganeau G."/>
            <person name="Jancek S."/>
            <person name="Heijde M."/>
            <person name="Jabbari K."/>
            <person name="Bowler C."/>
            <person name="Lohr M."/>
            <person name="Robbens S."/>
            <person name="Werner G."/>
            <person name="Dubchak I."/>
            <person name="Pazour G.J."/>
            <person name="Ren Q."/>
            <person name="Paulsen I."/>
            <person name="Delwiche C."/>
            <person name="Schmutz J."/>
            <person name="Rokhsar D."/>
            <person name="Van de Peer Y."/>
            <person name="Moreau H."/>
            <person name="Grigoriev I.V."/>
        </authorList>
    </citation>
    <scope>NUCLEOTIDE SEQUENCE [LARGE SCALE GENOMIC DNA]</scope>
    <source>
        <strain evidence="4 5">CCE9901</strain>
    </source>
</reference>
<evidence type="ECO:0000256" key="1">
    <source>
        <dbReference type="ARBA" id="ARBA00008791"/>
    </source>
</evidence>
<dbReference type="OMA" id="AANECMA"/>
<dbReference type="AlphaFoldDB" id="A4RXV5"/>
<comment type="similarity">
    <text evidence="1">Belongs to the universal stress protein A family.</text>
</comment>
<evidence type="ECO:0000259" key="3">
    <source>
        <dbReference type="Pfam" id="PF00582"/>
    </source>
</evidence>
<sequence>MLDDRLTVHQLPQMAGFDESRLTVVVAFDFGYQIHDKACWRWLEKWLLLDPSSINLTLLHIETVRDPAKLELTSYRYISLEDSSRFLPYDVWRSLRRNKYPHHEVVLLQTNIGISKSILDYMRYDAPRHAMLVLGSRHHTPSIIPRFLMGSVSSDVTAKIDSHPVLLIRTRLFKDVSDLREDTVGSAYLGLREEGKEFGCGRSICIAVDGAHVKSLVHYVMREIMRKTDIVQIVHCAADENASTLARVSAELEEIREELKTFLDDENQLDSVLLDFTGDIREKVLEHVDERMSSKAIDLLVIGNRTRRAVLSRNIIGSTAQYILQYAHVPVLMVPDALIEYMEDDAMSTAA</sequence>
<dbReference type="Gene3D" id="3.40.50.12370">
    <property type="match status" value="1"/>
</dbReference>
<evidence type="ECO:0000313" key="5">
    <source>
        <dbReference type="Proteomes" id="UP000001568"/>
    </source>
</evidence>
<dbReference type="RefSeq" id="XP_001418062.1">
    <property type="nucleotide sequence ID" value="XM_001418025.1"/>
</dbReference>
<dbReference type="SUPFAM" id="SSF52402">
    <property type="entry name" value="Adenine nucleotide alpha hydrolases-like"/>
    <property type="match status" value="2"/>
</dbReference>
<keyword evidence="5" id="KW-1185">Reference proteome</keyword>
<dbReference type="Pfam" id="PF00582">
    <property type="entry name" value="Usp"/>
    <property type="match status" value="1"/>
</dbReference>
<dbReference type="GeneID" id="5002146"/>
<dbReference type="KEGG" id="olu:OSTLU_31831"/>
<gene>
    <name evidence="4" type="ORF">OSTLU_31831</name>
</gene>
<accession>A4RXV5</accession>
<dbReference type="HOGENOM" id="CLU_790828_0_0_1"/>
<proteinExistence type="inferred from homology"/>
<dbReference type="Gramene" id="ABO96355">
    <property type="protein sequence ID" value="ABO96355"/>
    <property type="gene ID" value="OSTLU_31831"/>
</dbReference>
<feature type="domain" description="UspA" evidence="3">
    <location>
        <begin position="215"/>
        <end position="335"/>
    </location>
</feature>
<dbReference type="EMBL" id="CP000585">
    <property type="protein sequence ID" value="ABO96355.1"/>
    <property type="molecule type" value="Genomic_DNA"/>
</dbReference>
<evidence type="ECO:0000313" key="4">
    <source>
        <dbReference type="EMBL" id="ABO96355.1"/>
    </source>
</evidence>
<name>A4RXV5_OSTLU</name>
<dbReference type="InterPro" id="IPR006016">
    <property type="entry name" value="UspA"/>
</dbReference>
<keyword evidence="2" id="KW-0175">Coiled coil</keyword>
<dbReference type="PANTHER" id="PTHR46268:SF6">
    <property type="entry name" value="UNIVERSAL STRESS PROTEIN UP12"/>
    <property type="match status" value="1"/>
</dbReference>
<dbReference type="OrthoDB" id="843225at2759"/>
<protein>
    <recommendedName>
        <fullName evidence="3">UspA domain-containing protein</fullName>
    </recommendedName>
</protein>
<dbReference type="Proteomes" id="UP000001568">
    <property type="component" value="Chromosome 5"/>
</dbReference>
<organism evidence="4 5">
    <name type="scientific">Ostreococcus lucimarinus (strain CCE9901)</name>
    <dbReference type="NCBI Taxonomy" id="436017"/>
    <lineage>
        <taxon>Eukaryota</taxon>
        <taxon>Viridiplantae</taxon>
        <taxon>Chlorophyta</taxon>
        <taxon>Mamiellophyceae</taxon>
        <taxon>Mamiellales</taxon>
        <taxon>Bathycoccaceae</taxon>
        <taxon>Ostreococcus</taxon>
    </lineage>
</organism>
<dbReference type="PANTHER" id="PTHR46268">
    <property type="entry name" value="STRESS RESPONSE PROTEIN NHAX"/>
    <property type="match status" value="1"/>
</dbReference>
<evidence type="ECO:0000256" key="2">
    <source>
        <dbReference type="SAM" id="Coils"/>
    </source>
</evidence>
<feature type="coiled-coil region" evidence="2">
    <location>
        <begin position="238"/>
        <end position="265"/>
    </location>
</feature>